<feature type="compositionally biased region" description="Polar residues" evidence="1">
    <location>
        <begin position="228"/>
        <end position="242"/>
    </location>
</feature>
<evidence type="ECO:0000313" key="5">
    <source>
        <dbReference type="Proteomes" id="UP000244224"/>
    </source>
</evidence>
<feature type="region of interest" description="Disordered" evidence="1">
    <location>
        <begin position="222"/>
        <end position="252"/>
    </location>
</feature>
<name>A0A2T6AWS4_9RHOB</name>
<dbReference type="EMBL" id="QBKP01000010">
    <property type="protein sequence ID" value="PTX48262.1"/>
    <property type="molecule type" value="Genomic_DNA"/>
</dbReference>
<evidence type="ECO:0000259" key="3">
    <source>
        <dbReference type="Pfam" id="PF11800"/>
    </source>
</evidence>
<feature type="domain" description="Plasmid replication protein C N-terminal" evidence="2">
    <location>
        <begin position="44"/>
        <end position="182"/>
    </location>
</feature>
<dbReference type="NCBIfam" id="NF040974">
    <property type="entry name" value="RepABC_RepC"/>
    <property type="match status" value="1"/>
</dbReference>
<comment type="caution">
    <text evidence="4">The sequence shown here is derived from an EMBL/GenBank/DDBJ whole genome shotgun (WGS) entry which is preliminary data.</text>
</comment>
<dbReference type="AlphaFoldDB" id="A0A2T6AWS4"/>
<gene>
    <name evidence="4" type="ORF">C8N34_110122</name>
</gene>
<feature type="compositionally biased region" description="Basic and acidic residues" evidence="1">
    <location>
        <begin position="1"/>
        <end position="18"/>
    </location>
</feature>
<sequence length="392" mass="43866">MRPETSDRLDRSTEHAMEHISSSPVRAHVRRAGTFCSPQPARAAAKSEDPRWRLLDLVRICRSPLGLRDRDITVLRGLLSFVPDNADPTRLVVFASNRALMERCDGIDERTLRRRIVHLQSKGLLARKLSPNGKRYQVRDAQLVYGIDLGPLFSLDLDLEALAEEQRREELRRKALRAMIRHALYHQTNPSKTTACEEARRALRRSVDSHQLSELLAEINDTVDETSVDQPSATSHLTASDSQNDRHIQSSKKESYESEYCDEFIAKGPVTPDLPQNEDRNPVDLSIDECLALAPTAAEMALEKPRCWRDIVALSAALAPAIGLSATVVETARTRLGPLGAALAVLGLVEAFGRIRNPQGYLSRLSDKARQQGFDLVRMFRSLVNRRSPQTA</sequence>
<evidence type="ECO:0000256" key="1">
    <source>
        <dbReference type="SAM" id="MobiDB-lite"/>
    </source>
</evidence>
<accession>A0A2T6AWS4</accession>
<evidence type="ECO:0000259" key="2">
    <source>
        <dbReference type="Pfam" id="PF03428"/>
    </source>
</evidence>
<organism evidence="4 5">
    <name type="scientific">Gemmobacter caeni</name>
    <dbReference type="NCBI Taxonomy" id="589035"/>
    <lineage>
        <taxon>Bacteria</taxon>
        <taxon>Pseudomonadati</taxon>
        <taxon>Pseudomonadota</taxon>
        <taxon>Alphaproteobacteria</taxon>
        <taxon>Rhodobacterales</taxon>
        <taxon>Paracoccaceae</taxon>
        <taxon>Gemmobacter</taxon>
    </lineage>
</organism>
<keyword evidence="5" id="KW-1185">Reference proteome</keyword>
<dbReference type="Proteomes" id="UP000244224">
    <property type="component" value="Unassembled WGS sequence"/>
</dbReference>
<dbReference type="InterPro" id="IPR005090">
    <property type="entry name" value="RepC_N"/>
</dbReference>
<protein>
    <submittedName>
        <fullName evidence="4">Replication initiation protein RepC</fullName>
    </submittedName>
</protein>
<feature type="domain" description="Plasmid replication protein C C-terminal" evidence="3">
    <location>
        <begin position="287"/>
        <end position="385"/>
    </location>
</feature>
<feature type="compositionally biased region" description="Basic and acidic residues" evidence="1">
    <location>
        <begin position="243"/>
        <end position="252"/>
    </location>
</feature>
<evidence type="ECO:0000313" key="4">
    <source>
        <dbReference type="EMBL" id="PTX48262.1"/>
    </source>
</evidence>
<dbReference type="InterPro" id="IPR021760">
    <property type="entry name" value="RepC_C"/>
</dbReference>
<feature type="region of interest" description="Disordered" evidence="1">
    <location>
        <begin position="1"/>
        <end position="25"/>
    </location>
</feature>
<reference evidence="4 5" key="1">
    <citation type="submission" date="2018-04" db="EMBL/GenBank/DDBJ databases">
        <title>Genomic Encyclopedia of Archaeal and Bacterial Type Strains, Phase II (KMG-II): from individual species to whole genera.</title>
        <authorList>
            <person name="Goeker M."/>
        </authorList>
    </citation>
    <scope>NUCLEOTIDE SEQUENCE [LARGE SCALE GENOMIC DNA]</scope>
    <source>
        <strain evidence="4 5">DSM 21823</strain>
    </source>
</reference>
<dbReference type="InterPro" id="IPR047611">
    <property type="entry name" value="RepABC_RepC"/>
</dbReference>
<dbReference type="Pfam" id="PF03428">
    <property type="entry name" value="RP-C"/>
    <property type="match status" value="1"/>
</dbReference>
<proteinExistence type="predicted"/>
<dbReference type="Pfam" id="PF11800">
    <property type="entry name" value="RP-C_C"/>
    <property type="match status" value="1"/>
</dbReference>